<evidence type="ECO:0000313" key="3">
    <source>
        <dbReference type="EMBL" id="GFY51164.1"/>
    </source>
</evidence>
<keyword evidence="4" id="KW-1185">Reference proteome</keyword>
<dbReference type="Gene3D" id="1.25.40.420">
    <property type="match status" value="1"/>
</dbReference>
<dbReference type="InterPro" id="IPR000210">
    <property type="entry name" value="BTB/POZ_dom"/>
</dbReference>
<sequence length="517" mass="58198">MSARYEFIIQETGVRVLWRQTGLVMRGLEKHKENLSYSTQKEGEALSSPTFTVDTPLKTEWRMELYPRGKSESNFISCFLKRVEFDEGPASVAVSFDISILDNSDSPHNSFQVDNETVSNGKCIGLSRFARVNDVLNYKKDSLLPNNILTICLRVWNINLVQSVQCEARTRLGIEKRSFTWTIQKFDESEPDQQWSIAVPSASNQPFCLRMTFAANGESECEGKVRIGIQNYVDWPIFLTCKVSVIDAEGNSGIVTDAEHLFDGKKVWILPSFTTKGKLLARRSRLLPDGNLTLYCEIGLSEGVKLNCIENSSYGSPSSTNDDLNITGVCSTEEEGSLKDHLYCLYIEEKLCDLTLKVSNVSFTVHKAILSARSPVFSAMLNVRDGIPSSEIEIPDITADTMRKMLVFIYSDTLEELDWESALNLYSAAEKFKIFALKKHVTSYITSTLSAANVGDVLVLADTIQDADLKMAAQDFVFNHDQEIIPSPEWKRFVGSKCKLAAETMYEMYAKRMRMET</sequence>
<dbReference type="InterPro" id="IPR008974">
    <property type="entry name" value="TRAF-like"/>
</dbReference>
<reference evidence="3" key="1">
    <citation type="submission" date="2020-08" db="EMBL/GenBank/DDBJ databases">
        <title>Multicomponent nature underlies the extraordinary mechanical properties of spider dragline silk.</title>
        <authorList>
            <person name="Kono N."/>
            <person name="Nakamura H."/>
            <person name="Mori M."/>
            <person name="Yoshida Y."/>
            <person name="Ohtoshi R."/>
            <person name="Malay A.D."/>
            <person name="Moran D.A.P."/>
            <person name="Tomita M."/>
            <person name="Numata K."/>
            <person name="Arakawa K."/>
        </authorList>
    </citation>
    <scope>NUCLEOTIDE SEQUENCE</scope>
</reference>
<dbReference type="InterPro" id="IPR011333">
    <property type="entry name" value="SKP1/BTB/POZ_sf"/>
</dbReference>
<dbReference type="Pfam" id="PF22486">
    <property type="entry name" value="MATH_2"/>
    <property type="match status" value="1"/>
</dbReference>
<feature type="domain" description="MATH" evidence="2">
    <location>
        <begin position="32"/>
        <end position="155"/>
    </location>
</feature>
<dbReference type="Gene3D" id="3.30.710.10">
    <property type="entry name" value="Potassium Channel Kv1.1, Chain A"/>
    <property type="match status" value="1"/>
</dbReference>
<dbReference type="CDD" id="cd00121">
    <property type="entry name" value="MATH"/>
    <property type="match status" value="2"/>
</dbReference>
<dbReference type="CDD" id="cd18186">
    <property type="entry name" value="BTB_POZ_ZBTB_KLHL-like"/>
    <property type="match status" value="1"/>
</dbReference>
<dbReference type="Gene3D" id="2.60.210.10">
    <property type="entry name" value="Apoptosis, Tumor Necrosis Factor Receptor Associated Protein 2, Chain A"/>
    <property type="match status" value="2"/>
</dbReference>
<dbReference type="PANTHER" id="PTHR24413">
    <property type="entry name" value="SPECKLE-TYPE POZ PROTEIN"/>
    <property type="match status" value="1"/>
</dbReference>
<dbReference type="GO" id="GO:0030163">
    <property type="term" value="P:protein catabolic process"/>
    <property type="evidence" value="ECO:0007669"/>
    <property type="project" value="UniProtKB-ARBA"/>
</dbReference>
<dbReference type="SUPFAM" id="SSF54695">
    <property type="entry name" value="POZ domain"/>
    <property type="match status" value="1"/>
</dbReference>
<dbReference type="Proteomes" id="UP000886998">
    <property type="component" value="Unassembled WGS sequence"/>
</dbReference>
<dbReference type="AlphaFoldDB" id="A0A8X6XET4"/>
<dbReference type="PROSITE" id="PS50144">
    <property type="entry name" value="MATH"/>
    <property type="match status" value="1"/>
</dbReference>
<dbReference type="PROSITE" id="PS50097">
    <property type="entry name" value="BTB"/>
    <property type="match status" value="1"/>
</dbReference>
<protein>
    <submittedName>
        <fullName evidence="3">Speckle-type POZ protein</fullName>
    </submittedName>
</protein>
<dbReference type="SUPFAM" id="SSF49599">
    <property type="entry name" value="TRAF domain-like"/>
    <property type="match status" value="2"/>
</dbReference>
<comment type="caution">
    <text evidence="3">The sequence shown here is derived from an EMBL/GenBank/DDBJ whole genome shotgun (WGS) entry which is preliminary data.</text>
</comment>
<name>A0A8X6XET4_9ARAC</name>
<dbReference type="InterPro" id="IPR002083">
    <property type="entry name" value="MATH/TRAF_dom"/>
</dbReference>
<dbReference type="EMBL" id="BMAV01007917">
    <property type="protein sequence ID" value="GFY51164.1"/>
    <property type="molecule type" value="Genomic_DNA"/>
</dbReference>
<feature type="domain" description="BTB" evidence="1">
    <location>
        <begin position="352"/>
        <end position="418"/>
    </location>
</feature>
<evidence type="ECO:0000259" key="2">
    <source>
        <dbReference type="PROSITE" id="PS50144"/>
    </source>
</evidence>
<dbReference type="OrthoDB" id="7628309at2759"/>
<evidence type="ECO:0000313" key="4">
    <source>
        <dbReference type="Proteomes" id="UP000886998"/>
    </source>
</evidence>
<dbReference type="Pfam" id="PF00651">
    <property type="entry name" value="BTB"/>
    <property type="match status" value="1"/>
</dbReference>
<dbReference type="SMART" id="SM00225">
    <property type="entry name" value="BTB"/>
    <property type="match status" value="1"/>
</dbReference>
<evidence type="ECO:0000259" key="1">
    <source>
        <dbReference type="PROSITE" id="PS50097"/>
    </source>
</evidence>
<accession>A0A8X6XET4</accession>
<organism evidence="3 4">
    <name type="scientific">Trichonephila inaurata madagascariensis</name>
    <dbReference type="NCBI Taxonomy" id="2747483"/>
    <lineage>
        <taxon>Eukaryota</taxon>
        <taxon>Metazoa</taxon>
        <taxon>Ecdysozoa</taxon>
        <taxon>Arthropoda</taxon>
        <taxon>Chelicerata</taxon>
        <taxon>Arachnida</taxon>
        <taxon>Araneae</taxon>
        <taxon>Araneomorphae</taxon>
        <taxon>Entelegynae</taxon>
        <taxon>Araneoidea</taxon>
        <taxon>Nephilidae</taxon>
        <taxon>Trichonephila</taxon>
        <taxon>Trichonephila inaurata</taxon>
    </lineage>
</organism>
<proteinExistence type="predicted"/>
<gene>
    <name evidence="3" type="primary">spop</name>
    <name evidence="3" type="ORF">TNIN_127281</name>
</gene>